<dbReference type="Pfam" id="PF01031">
    <property type="entry name" value="Dynamin_M"/>
    <property type="match status" value="1"/>
</dbReference>
<dbReference type="Gene3D" id="1.20.120.1240">
    <property type="entry name" value="Dynamin, middle domain"/>
    <property type="match status" value="1"/>
</dbReference>
<feature type="compositionally biased region" description="Low complexity" evidence="4">
    <location>
        <begin position="526"/>
        <end position="550"/>
    </location>
</feature>
<keyword evidence="2 3" id="KW-0342">GTP-binding</keyword>
<dbReference type="Gene3D" id="3.40.50.300">
    <property type="entry name" value="P-loop containing nucleotide triphosphate hydrolases"/>
    <property type="match status" value="1"/>
</dbReference>
<sequence>MDSLIVVINKIQDTLASAKITTFELPQIIVVGEQSSGKSSVLESIVKMDFLPRGNNIVTRRPLILQLHKILDNKKEQRKKSSQKKNEIRLGTERPWGEFLHQKGKKYFNFEKIRQEIQDETDRIAKGKEISSKPIRLSIYSRDTVNLTLVDLPGLTNNPIGNQKKDLPERIYKMVTQFASNPRALILCVIPANIDIANSRAYKLAKTIDPESERTLAILTKIDLMDEGTDVRDIINGKVLPLRYGYVPVVNRSQKQVDNNITVKKAIKLEKKYFQNHPSYQGISDRCGTKYLSKTLSKLFIKRIEKFLPEVRRKVTANKIKWEEQLKTFGQSKIDGNKNTLLMTLIFNYSKKFSALIDGVDLYEDEHLKFLQGGSRINHIFYEIFTNFIKDIDPLQGLTEKELILLMKNSKGTKKTLFIPDKTFEILVKNKIENFRVPCQNCVKIVFRELESIITTKIKIEKLNRFLVLKEKIIQKSQNYLNSLLEPCIMFVNQIVDSESAFINLNHPDFEKPTDHINRISRNDGNSNSNSNSNNNNNNSINNSNNTNINTNQQIYSHRNIKKISPIKFIDMLNDYPSNRNQQGNIKNSLTMPKNIKDFSIEKYEKQEIKLLQNLLMNYMKIVKIKLIDTIPKIIMFFLVNKLKDNLQNILIEKIYQPKKIDILLSESPEIERERKNCERKVHAYQKAEKILSQDFTQILNIIEN</sequence>
<dbReference type="InterPro" id="IPR001401">
    <property type="entry name" value="Dynamin_GTPase"/>
</dbReference>
<proteinExistence type="inferred from homology"/>
<dbReference type="CDD" id="cd08771">
    <property type="entry name" value="DLP_1"/>
    <property type="match status" value="1"/>
</dbReference>
<organism evidence="7 8">
    <name type="scientific">Anaeramoeba flamelloides</name>
    <dbReference type="NCBI Taxonomy" id="1746091"/>
    <lineage>
        <taxon>Eukaryota</taxon>
        <taxon>Metamonada</taxon>
        <taxon>Anaeramoebidae</taxon>
        <taxon>Anaeramoeba</taxon>
    </lineage>
</organism>
<dbReference type="InterPro" id="IPR019762">
    <property type="entry name" value="Dynamin_GTPase_CS"/>
</dbReference>
<dbReference type="GO" id="GO:0005737">
    <property type="term" value="C:cytoplasm"/>
    <property type="evidence" value="ECO:0007669"/>
    <property type="project" value="TreeGrafter"/>
</dbReference>
<dbReference type="PROSITE" id="PS51718">
    <property type="entry name" value="G_DYNAMIN_2"/>
    <property type="match status" value="1"/>
</dbReference>
<dbReference type="InterPro" id="IPR027417">
    <property type="entry name" value="P-loop_NTPase"/>
</dbReference>
<comment type="similarity">
    <text evidence="3">Belongs to the TRAFAC class dynamin-like GTPase superfamily. Dynamin/Fzo/YdjA family.</text>
</comment>
<dbReference type="GO" id="GO:0016020">
    <property type="term" value="C:membrane"/>
    <property type="evidence" value="ECO:0007669"/>
    <property type="project" value="TreeGrafter"/>
</dbReference>
<dbReference type="EMBL" id="JANTQA010000029">
    <property type="protein sequence ID" value="KAJ3441954.1"/>
    <property type="molecule type" value="Genomic_DNA"/>
</dbReference>
<dbReference type="SMART" id="SM00053">
    <property type="entry name" value="DYNc"/>
    <property type="match status" value="1"/>
</dbReference>
<evidence type="ECO:0000256" key="1">
    <source>
        <dbReference type="ARBA" id="ARBA00022741"/>
    </source>
</evidence>
<dbReference type="Pfam" id="PF00350">
    <property type="entry name" value="Dynamin_N"/>
    <property type="match status" value="1"/>
</dbReference>
<dbReference type="PRINTS" id="PR00195">
    <property type="entry name" value="DYNAMIN"/>
</dbReference>
<feature type="domain" description="GED" evidence="5">
    <location>
        <begin position="609"/>
        <end position="700"/>
    </location>
</feature>
<dbReference type="SUPFAM" id="SSF52540">
    <property type="entry name" value="P-loop containing nucleoside triphosphate hydrolases"/>
    <property type="match status" value="1"/>
</dbReference>
<accession>A0AAV7ZQ33</accession>
<dbReference type="Pfam" id="PF02212">
    <property type="entry name" value="GED"/>
    <property type="match status" value="1"/>
</dbReference>
<gene>
    <name evidence="7" type="ORF">M0812_13974</name>
</gene>
<dbReference type="SMART" id="SM00302">
    <property type="entry name" value="GED"/>
    <property type="match status" value="1"/>
</dbReference>
<dbReference type="GO" id="GO:0003924">
    <property type="term" value="F:GTPase activity"/>
    <property type="evidence" value="ECO:0007669"/>
    <property type="project" value="InterPro"/>
</dbReference>
<evidence type="ECO:0000256" key="2">
    <source>
        <dbReference type="ARBA" id="ARBA00023134"/>
    </source>
</evidence>
<dbReference type="Proteomes" id="UP001146793">
    <property type="component" value="Unassembled WGS sequence"/>
</dbReference>
<evidence type="ECO:0000313" key="7">
    <source>
        <dbReference type="EMBL" id="KAJ3441954.1"/>
    </source>
</evidence>
<dbReference type="GO" id="GO:0008017">
    <property type="term" value="F:microtubule binding"/>
    <property type="evidence" value="ECO:0007669"/>
    <property type="project" value="TreeGrafter"/>
</dbReference>
<evidence type="ECO:0000313" key="8">
    <source>
        <dbReference type="Proteomes" id="UP001146793"/>
    </source>
</evidence>
<dbReference type="AlphaFoldDB" id="A0AAV7ZQ33"/>
<dbReference type="GO" id="GO:0005525">
    <property type="term" value="F:GTP binding"/>
    <property type="evidence" value="ECO:0007669"/>
    <property type="project" value="UniProtKB-KW"/>
</dbReference>
<evidence type="ECO:0000256" key="4">
    <source>
        <dbReference type="SAM" id="MobiDB-lite"/>
    </source>
</evidence>
<dbReference type="InterPro" id="IPR022812">
    <property type="entry name" value="Dynamin"/>
</dbReference>
<feature type="region of interest" description="Disordered" evidence="4">
    <location>
        <begin position="514"/>
        <end position="550"/>
    </location>
</feature>
<dbReference type="InterPro" id="IPR000375">
    <property type="entry name" value="Dynamin_stalk"/>
</dbReference>
<comment type="caution">
    <text evidence="7">The sequence shown here is derived from an EMBL/GenBank/DDBJ whole genome shotgun (WGS) entry which is preliminary data.</text>
</comment>
<dbReference type="PROSITE" id="PS51388">
    <property type="entry name" value="GED"/>
    <property type="match status" value="1"/>
</dbReference>
<keyword evidence="1 3" id="KW-0547">Nucleotide-binding</keyword>
<name>A0AAV7ZQ33_9EUKA</name>
<dbReference type="GO" id="GO:0005874">
    <property type="term" value="C:microtubule"/>
    <property type="evidence" value="ECO:0007669"/>
    <property type="project" value="TreeGrafter"/>
</dbReference>
<evidence type="ECO:0000259" key="6">
    <source>
        <dbReference type="PROSITE" id="PS51718"/>
    </source>
</evidence>
<dbReference type="InterPro" id="IPR003130">
    <property type="entry name" value="GED"/>
</dbReference>
<dbReference type="PROSITE" id="PS00410">
    <property type="entry name" value="G_DYNAMIN_1"/>
    <property type="match status" value="1"/>
</dbReference>
<protein>
    <submittedName>
        <fullName evidence="7">Vacuolar protein sorting-associated protein</fullName>
    </submittedName>
</protein>
<dbReference type="PANTHER" id="PTHR11566">
    <property type="entry name" value="DYNAMIN"/>
    <property type="match status" value="1"/>
</dbReference>
<evidence type="ECO:0000259" key="5">
    <source>
        <dbReference type="PROSITE" id="PS51388"/>
    </source>
</evidence>
<dbReference type="InterPro" id="IPR030381">
    <property type="entry name" value="G_DYNAMIN_dom"/>
</dbReference>
<dbReference type="InterPro" id="IPR020850">
    <property type="entry name" value="GED_dom"/>
</dbReference>
<feature type="domain" description="Dynamin-type G" evidence="6">
    <location>
        <begin position="22"/>
        <end position="309"/>
    </location>
</feature>
<evidence type="ECO:0000256" key="3">
    <source>
        <dbReference type="RuleBase" id="RU003932"/>
    </source>
</evidence>
<reference evidence="7" key="1">
    <citation type="submission" date="2022-08" db="EMBL/GenBank/DDBJ databases">
        <title>Novel sulphate-reducing endosymbionts in the free-living metamonad Anaeramoeba.</title>
        <authorList>
            <person name="Jerlstrom-Hultqvist J."/>
            <person name="Cepicka I."/>
            <person name="Gallot-Lavallee L."/>
            <person name="Salas-Leiva D."/>
            <person name="Curtis B.A."/>
            <person name="Zahonova K."/>
            <person name="Pipaliya S."/>
            <person name="Dacks J."/>
            <person name="Roger A.J."/>
        </authorList>
    </citation>
    <scope>NUCLEOTIDE SEQUENCE</scope>
    <source>
        <strain evidence="7">Busselton2</strain>
    </source>
</reference>
<dbReference type="InterPro" id="IPR045063">
    <property type="entry name" value="Dynamin_N"/>
</dbReference>